<proteinExistence type="predicted"/>
<feature type="compositionally biased region" description="Polar residues" evidence="1">
    <location>
        <begin position="316"/>
        <end position="325"/>
    </location>
</feature>
<evidence type="ECO:0000313" key="5">
    <source>
        <dbReference type="Proteomes" id="UP001242732"/>
    </source>
</evidence>
<dbReference type="EMBL" id="CP127363">
    <property type="protein sequence ID" value="WIY50868.1"/>
    <property type="molecule type" value="Genomic_DNA"/>
</dbReference>
<accession>A0ABY9AVM2</accession>
<feature type="compositionally biased region" description="Low complexity" evidence="1">
    <location>
        <begin position="301"/>
        <end position="315"/>
    </location>
</feature>
<name>A0ABY9AVM2_PARCI</name>
<feature type="transmembrane region" description="Helical" evidence="2">
    <location>
        <begin position="454"/>
        <end position="475"/>
    </location>
</feature>
<gene>
    <name evidence="4" type="ORF">QRO08_09985</name>
</gene>
<keyword evidence="2" id="KW-1133">Transmembrane helix</keyword>
<evidence type="ECO:0000256" key="3">
    <source>
        <dbReference type="SAM" id="SignalP"/>
    </source>
</evidence>
<organism evidence="4 5">
    <name type="scientific">Paracidovorax citrulli</name>
    <name type="common">Acidovorax citrulli</name>
    <dbReference type="NCBI Taxonomy" id="80869"/>
    <lineage>
        <taxon>Bacteria</taxon>
        <taxon>Pseudomonadati</taxon>
        <taxon>Pseudomonadota</taxon>
        <taxon>Betaproteobacteria</taxon>
        <taxon>Burkholderiales</taxon>
        <taxon>Comamonadaceae</taxon>
        <taxon>Paracidovorax</taxon>
    </lineage>
</organism>
<feature type="signal peptide" evidence="3">
    <location>
        <begin position="1"/>
        <end position="18"/>
    </location>
</feature>
<keyword evidence="2" id="KW-0472">Membrane</keyword>
<evidence type="ECO:0008006" key="6">
    <source>
        <dbReference type="Google" id="ProtNLM"/>
    </source>
</evidence>
<keyword evidence="3" id="KW-0732">Signal</keyword>
<keyword evidence="2" id="KW-0812">Transmembrane</keyword>
<feature type="region of interest" description="Disordered" evidence="1">
    <location>
        <begin position="279"/>
        <end position="326"/>
    </location>
</feature>
<evidence type="ECO:0000256" key="2">
    <source>
        <dbReference type="SAM" id="Phobius"/>
    </source>
</evidence>
<evidence type="ECO:0000313" key="4">
    <source>
        <dbReference type="EMBL" id="WIY50868.1"/>
    </source>
</evidence>
<keyword evidence="5" id="KW-1185">Reference proteome</keyword>
<evidence type="ECO:0000256" key="1">
    <source>
        <dbReference type="SAM" id="MobiDB-lite"/>
    </source>
</evidence>
<sequence length="478" mass="50211">MRKLLIFSLLAASSSAFASSSGSPGGAAAWDAFMGRVVGNQTTVTFGTGGQPLVTSSAGLGNPAIGNMAVSRSAAGLSVAGNVRVPLGDTGRAVGAVARAPIARAAFLRGLGAVASSYPAAMALAVAAPAIIDWLGAGGVSINPNEADYPGRPFLVPKEREADGWDYRLSNSNSPWFPTKSKACQWWADESNKNPGNPRVTSSIGGSYCVNTSSYGSDYKQWERRASSSTTVEMMPASLDDIAPYMDAPDAPWPTPQAVEQAVTKAGIDPFGAQEPEVKVSGPDTVPGAKSQTSTQVRVHPGTTTEVAPGTTTETQPATKTVTSQTNHKVTYNNNVVNYTTNVNNTTTITNNVTGQTDTTTDSTDHEDDAKPEEPATDTPLGPLPKLYERKYPEGMTGIWAKKKDQLKQTSLVTFVNQIMPTGFVSGSCPSWQLDLSMAQWADMGVHEVAPPCWIWPAAKAILIVSALILARALIFGG</sequence>
<feature type="region of interest" description="Disordered" evidence="1">
    <location>
        <begin position="348"/>
        <end position="385"/>
    </location>
</feature>
<reference evidence="4 5" key="1">
    <citation type="submission" date="2023-06" db="EMBL/GenBank/DDBJ databases">
        <authorList>
            <person name="Ham H."/>
            <person name="Park D.S."/>
        </authorList>
    </citation>
    <scope>NUCLEOTIDE SEQUENCE [LARGE SCALE GENOMIC DNA]</scope>
    <source>
        <strain evidence="4 5">KACC 17005</strain>
    </source>
</reference>
<protein>
    <recommendedName>
        <fullName evidence="6">TspB protein</fullName>
    </recommendedName>
</protein>
<dbReference type="RefSeq" id="WP_011795511.1">
    <property type="nucleotide sequence ID" value="NZ_CP023687.1"/>
</dbReference>
<feature type="chain" id="PRO_5046959573" description="TspB protein" evidence="3">
    <location>
        <begin position="19"/>
        <end position="478"/>
    </location>
</feature>
<dbReference type="Proteomes" id="UP001242732">
    <property type="component" value="Chromosome"/>
</dbReference>
<feature type="compositionally biased region" description="Low complexity" evidence="1">
    <location>
        <begin position="348"/>
        <end position="361"/>
    </location>
</feature>